<dbReference type="Gene3D" id="3.30.420.10">
    <property type="entry name" value="Ribonuclease H-like superfamily/Ribonuclease H"/>
    <property type="match status" value="1"/>
</dbReference>
<comment type="caution">
    <text evidence="1">The sequence shown here is derived from an EMBL/GenBank/DDBJ whole genome shotgun (WGS) entry which is preliminary data.</text>
</comment>
<organism evidence="1 2">
    <name type="scientific">Mucuna pruriens</name>
    <name type="common">Velvet bean</name>
    <name type="synonym">Dolichos pruriens</name>
    <dbReference type="NCBI Taxonomy" id="157652"/>
    <lineage>
        <taxon>Eukaryota</taxon>
        <taxon>Viridiplantae</taxon>
        <taxon>Streptophyta</taxon>
        <taxon>Embryophyta</taxon>
        <taxon>Tracheophyta</taxon>
        <taxon>Spermatophyta</taxon>
        <taxon>Magnoliopsida</taxon>
        <taxon>eudicotyledons</taxon>
        <taxon>Gunneridae</taxon>
        <taxon>Pentapetalae</taxon>
        <taxon>rosids</taxon>
        <taxon>fabids</taxon>
        <taxon>Fabales</taxon>
        <taxon>Fabaceae</taxon>
        <taxon>Papilionoideae</taxon>
        <taxon>50 kb inversion clade</taxon>
        <taxon>NPAAA clade</taxon>
        <taxon>indigoferoid/millettioid clade</taxon>
        <taxon>Phaseoleae</taxon>
        <taxon>Mucuna</taxon>
    </lineage>
</organism>
<keyword evidence="2" id="KW-1185">Reference proteome</keyword>
<feature type="non-terminal residue" evidence="1">
    <location>
        <position position="1"/>
    </location>
</feature>
<dbReference type="OrthoDB" id="1935586at2759"/>
<sequence>MRDVHHICEGCSVCKMAKFKVSSNGLCTPFPLPTLPWVDISMKFVLSLSRSRGDRDSIFVVIDRFFKMTHFIPCHKIDDACYMANLLFKEVVRLHGLLKTIVSDRESKFLSHFWSPLEQAWHQATILHHLPPSIDGQTEVEKYEILGGMVLHIEFAYNRIVNKTTSYIPFELVYGFNPLSPLNLLPLPGMAFIVHEYGLSKA</sequence>
<dbReference type="SUPFAM" id="SSF53098">
    <property type="entry name" value="Ribonuclease H-like"/>
    <property type="match status" value="1"/>
</dbReference>
<evidence type="ECO:0008006" key="3">
    <source>
        <dbReference type="Google" id="ProtNLM"/>
    </source>
</evidence>
<protein>
    <recommendedName>
        <fullName evidence="3">Integrase catalytic domain-containing protein</fullName>
    </recommendedName>
</protein>
<dbReference type="EMBL" id="QJKJ01008062">
    <property type="protein sequence ID" value="RDX80940.1"/>
    <property type="molecule type" value="Genomic_DNA"/>
</dbReference>
<reference evidence="1" key="1">
    <citation type="submission" date="2018-05" db="EMBL/GenBank/DDBJ databases">
        <title>Draft genome of Mucuna pruriens seed.</title>
        <authorList>
            <person name="Nnadi N.E."/>
            <person name="Vos R."/>
            <person name="Hasami M.H."/>
            <person name="Devisetty U.K."/>
            <person name="Aguiy J.C."/>
        </authorList>
    </citation>
    <scope>NUCLEOTIDE SEQUENCE [LARGE SCALE GENOMIC DNA]</scope>
    <source>
        <strain evidence="1">JCA_2017</strain>
    </source>
</reference>
<evidence type="ECO:0000313" key="1">
    <source>
        <dbReference type="EMBL" id="RDX80940.1"/>
    </source>
</evidence>
<dbReference type="AlphaFoldDB" id="A0A371FRY9"/>
<gene>
    <name evidence="1" type="ORF">CR513_38447</name>
</gene>
<dbReference type="InterPro" id="IPR036397">
    <property type="entry name" value="RNaseH_sf"/>
</dbReference>
<dbReference type="InterPro" id="IPR012337">
    <property type="entry name" value="RNaseH-like_sf"/>
</dbReference>
<dbReference type="GO" id="GO:0003676">
    <property type="term" value="F:nucleic acid binding"/>
    <property type="evidence" value="ECO:0007669"/>
    <property type="project" value="InterPro"/>
</dbReference>
<dbReference type="Proteomes" id="UP000257109">
    <property type="component" value="Unassembled WGS sequence"/>
</dbReference>
<evidence type="ECO:0000313" key="2">
    <source>
        <dbReference type="Proteomes" id="UP000257109"/>
    </source>
</evidence>
<dbReference type="PANTHER" id="PTHR35046:SF9">
    <property type="entry name" value="RNA-DIRECTED DNA POLYMERASE"/>
    <property type="match status" value="1"/>
</dbReference>
<dbReference type="STRING" id="157652.A0A371FRY9"/>
<dbReference type="PANTHER" id="PTHR35046">
    <property type="entry name" value="ZINC KNUCKLE (CCHC-TYPE) FAMILY PROTEIN"/>
    <property type="match status" value="1"/>
</dbReference>
<accession>A0A371FRY9</accession>
<proteinExistence type="predicted"/>
<name>A0A371FRY9_MUCPR</name>